<keyword evidence="8" id="KW-0408">Iron</keyword>
<dbReference type="SUPFAM" id="SSF50022">
    <property type="entry name" value="ISP domain"/>
    <property type="match status" value="1"/>
</dbReference>
<evidence type="ECO:0000256" key="1">
    <source>
        <dbReference type="ARBA" id="ARBA00001974"/>
    </source>
</evidence>
<proteinExistence type="inferred from homology"/>
<evidence type="ECO:0000313" key="13">
    <source>
        <dbReference type="WBParaSite" id="NBR_0001530301-mRNA-1"/>
    </source>
</evidence>
<evidence type="ECO:0000256" key="8">
    <source>
        <dbReference type="ARBA" id="ARBA00023004"/>
    </source>
</evidence>
<sequence length="534" mass="57775">MVCTAFADSDTTPIVNEVIGKAEDVPPGTKKVFTVRDKPILVINDNGTLHATTGICSHYNFSLENGVYYKGRIRCPLHGACFNVRTGDIEDYPGFDSLFVYDVKNVEGDLVINTTEKQLEKSRRTRVSAVKTVCDDLPIIVVGAGISAAAFVEHARLNGCPTPITMITEEEQPPYDRVLLSKASLSKPTALSPLRSDDYYAENHIKILMNTRVTGVDVGRRRISLENGDQMPYSKLVLALGGAPRKLPMPGGDLNNVYTLRVASEASAIAAASEGKHVVCIGASFIGEFKGMEIASALAPTAASVTVVCATDEPLPALGSDIGAVVRKRFEAKGIRVIVNASADHLEGNNGDVYSVVLASGEVIPADVVVAGIGVEPPTSWLKGTCVELDDRGFIKVDRLFRTTADWIYAIGDAVTAPLPLWDIDSINIQHFQTAQTHGQLLGYSIVGRPYPHENVPFFWTLFFFEFGIRFAGCAQGATETIVHGDIDGLNFAKYYLKDNDVVAVANAGPIPTAIQFLDIFKNRIPVSRNEVEK</sequence>
<evidence type="ECO:0000256" key="6">
    <source>
        <dbReference type="ARBA" id="ARBA00022827"/>
    </source>
</evidence>
<evidence type="ECO:0000256" key="3">
    <source>
        <dbReference type="ARBA" id="ARBA00022630"/>
    </source>
</evidence>
<keyword evidence="4" id="KW-0001">2Fe-2S</keyword>
<dbReference type="InterPro" id="IPR016156">
    <property type="entry name" value="FAD/NAD-linked_Rdtase_dimer_sf"/>
</dbReference>
<dbReference type="PRINTS" id="PR00368">
    <property type="entry name" value="FADPNR"/>
</dbReference>
<organism evidence="13">
    <name type="scientific">Nippostrongylus brasiliensis</name>
    <name type="common">Rat hookworm</name>
    <dbReference type="NCBI Taxonomy" id="27835"/>
    <lineage>
        <taxon>Eukaryota</taxon>
        <taxon>Metazoa</taxon>
        <taxon>Ecdysozoa</taxon>
        <taxon>Nematoda</taxon>
        <taxon>Chromadorea</taxon>
        <taxon>Rhabditida</taxon>
        <taxon>Rhabditina</taxon>
        <taxon>Rhabditomorpha</taxon>
        <taxon>Strongyloidea</taxon>
        <taxon>Heligmosomidae</taxon>
        <taxon>Nippostrongylus</taxon>
    </lineage>
</organism>
<dbReference type="OMA" id="PRCTHYG"/>
<keyword evidence="9" id="KW-0411">Iron-sulfur</keyword>
<dbReference type="GO" id="GO:0016651">
    <property type="term" value="F:oxidoreductase activity, acting on NAD(P)H"/>
    <property type="evidence" value="ECO:0007669"/>
    <property type="project" value="TreeGrafter"/>
</dbReference>
<reference evidence="13" key="1">
    <citation type="submission" date="2017-02" db="UniProtKB">
        <authorList>
            <consortium name="WormBaseParasite"/>
        </authorList>
    </citation>
    <scope>IDENTIFICATION</scope>
</reference>
<keyword evidence="12" id="KW-1185">Reference proteome</keyword>
<dbReference type="PANTHER" id="PTHR43557">
    <property type="entry name" value="APOPTOSIS-INDUCING FACTOR 1"/>
    <property type="match status" value="1"/>
</dbReference>
<protein>
    <submittedName>
        <fullName evidence="13">Apoptosis-inducing factor 3 (inferred by orthology to a human protein)</fullName>
    </submittedName>
</protein>
<gene>
    <name evidence="11" type="ORF">NBR_LOCUS15304</name>
</gene>
<evidence type="ECO:0000256" key="5">
    <source>
        <dbReference type="ARBA" id="ARBA00022723"/>
    </source>
</evidence>
<dbReference type="Gene3D" id="3.50.50.60">
    <property type="entry name" value="FAD/NAD(P)-binding domain"/>
    <property type="match status" value="2"/>
</dbReference>
<evidence type="ECO:0000313" key="11">
    <source>
        <dbReference type="EMBL" id="VDL78898.1"/>
    </source>
</evidence>
<keyword evidence="6" id="KW-0274">FAD</keyword>
<keyword evidence="3" id="KW-0285">Flavoprotein</keyword>
<dbReference type="Pfam" id="PF00355">
    <property type="entry name" value="Rieske"/>
    <property type="match status" value="1"/>
</dbReference>
<dbReference type="InterPro" id="IPR036922">
    <property type="entry name" value="Rieske_2Fe-2S_sf"/>
</dbReference>
<dbReference type="STRING" id="27835.A0A0N4YEZ8"/>
<comment type="cofactor">
    <cofactor evidence="1">
        <name>FAD</name>
        <dbReference type="ChEBI" id="CHEBI:57692"/>
    </cofactor>
</comment>
<dbReference type="PROSITE" id="PS51296">
    <property type="entry name" value="RIESKE"/>
    <property type="match status" value="1"/>
</dbReference>
<feature type="domain" description="Rieske" evidence="10">
    <location>
        <begin position="17"/>
        <end position="112"/>
    </location>
</feature>
<name>A0A0N4YEZ8_NIPBR</name>
<dbReference type="GO" id="GO:0046872">
    <property type="term" value="F:metal ion binding"/>
    <property type="evidence" value="ECO:0007669"/>
    <property type="project" value="UniProtKB-KW"/>
</dbReference>
<dbReference type="WBParaSite" id="NBR_0001530301-mRNA-1">
    <property type="protein sequence ID" value="NBR_0001530301-mRNA-1"/>
    <property type="gene ID" value="NBR_0001530301"/>
</dbReference>
<dbReference type="Gene3D" id="2.102.10.10">
    <property type="entry name" value="Rieske [2Fe-2S] iron-sulphur domain"/>
    <property type="match status" value="1"/>
</dbReference>
<dbReference type="GO" id="GO:0051537">
    <property type="term" value="F:2 iron, 2 sulfur cluster binding"/>
    <property type="evidence" value="ECO:0007669"/>
    <property type="project" value="UniProtKB-KW"/>
</dbReference>
<dbReference type="PANTHER" id="PTHR43557:SF2">
    <property type="entry name" value="RIESKE DOMAIN-CONTAINING PROTEIN-RELATED"/>
    <property type="match status" value="1"/>
</dbReference>
<dbReference type="SUPFAM" id="SSF55424">
    <property type="entry name" value="FAD/NAD-linked reductases, dimerisation (C-terminal) domain"/>
    <property type="match status" value="1"/>
</dbReference>
<evidence type="ECO:0000259" key="10">
    <source>
        <dbReference type="PROSITE" id="PS51296"/>
    </source>
</evidence>
<dbReference type="Gene3D" id="3.30.390.30">
    <property type="match status" value="1"/>
</dbReference>
<dbReference type="PRINTS" id="PR00469">
    <property type="entry name" value="PNDRDTASEII"/>
</dbReference>
<dbReference type="SUPFAM" id="SSF51905">
    <property type="entry name" value="FAD/NAD(P)-binding domain"/>
    <property type="match status" value="1"/>
</dbReference>
<dbReference type="GO" id="GO:0005737">
    <property type="term" value="C:cytoplasm"/>
    <property type="evidence" value="ECO:0007669"/>
    <property type="project" value="TreeGrafter"/>
</dbReference>
<keyword evidence="7" id="KW-0560">Oxidoreductase</keyword>
<dbReference type="Proteomes" id="UP000271162">
    <property type="component" value="Unassembled WGS sequence"/>
</dbReference>
<dbReference type="InterPro" id="IPR023753">
    <property type="entry name" value="FAD/NAD-binding_dom"/>
</dbReference>
<evidence type="ECO:0000256" key="7">
    <source>
        <dbReference type="ARBA" id="ARBA00023002"/>
    </source>
</evidence>
<dbReference type="InterPro" id="IPR017941">
    <property type="entry name" value="Rieske_2Fe-2S"/>
</dbReference>
<accession>A0A0N4YEZ8</accession>
<comment type="similarity">
    <text evidence="2">Belongs to the FAD-dependent oxidoreductase family.</text>
</comment>
<reference evidence="11 12" key="2">
    <citation type="submission" date="2018-11" db="EMBL/GenBank/DDBJ databases">
        <authorList>
            <consortium name="Pathogen Informatics"/>
        </authorList>
    </citation>
    <scope>NUCLEOTIDE SEQUENCE [LARGE SCALE GENOMIC DNA]</scope>
</reference>
<evidence type="ECO:0000256" key="2">
    <source>
        <dbReference type="ARBA" id="ARBA00006442"/>
    </source>
</evidence>
<keyword evidence="5" id="KW-0479">Metal-binding</keyword>
<dbReference type="InterPro" id="IPR050446">
    <property type="entry name" value="FAD-oxidoreductase/Apoptosis"/>
</dbReference>
<dbReference type="EMBL" id="UYSL01021676">
    <property type="protein sequence ID" value="VDL78898.1"/>
    <property type="molecule type" value="Genomic_DNA"/>
</dbReference>
<dbReference type="Pfam" id="PF07992">
    <property type="entry name" value="Pyr_redox_2"/>
    <property type="match status" value="1"/>
</dbReference>
<dbReference type="AlphaFoldDB" id="A0A0N4YEZ8"/>
<dbReference type="InterPro" id="IPR036188">
    <property type="entry name" value="FAD/NAD-bd_sf"/>
</dbReference>
<evidence type="ECO:0000256" key="9">
    <source>
        <dbReference type="ARBA" id="ARBA00023014"/>
    </source>
</evidence>
<evidence type="ECO:0000313" key="12">
    <source>
        <dbReference type="Proteomes" id="UP000271162"/>
    </source>
</evidence>
<evidence type="ECO:0000256" key="4">
    <source>
        <dbReference type="ARBA" id="ARBA00022714"/>
    </source>
</evidence>